<sequence length="139" mass="16145">MKRVRITLISILICLIGYSNCYANPIDVKNVFDLKYNNKKLYEKEYLNNEIVVYGKIYKITEKDDEIAIFIKEHNSPLENTPTIDLDKRAKCIMKSSNIEKICDLKVWTEVSIKGILTECGVRTLNLDDCTIYENIDNN</sequence>
<keyword evidence="3" id="KW-1185">Reference proteome</keyword>
<evidence type="ECO:0008006" key="4">
    <source>
        <dbReference type="Google" id="ProtNLM"/>
    </source>
</evidence>
<proteinExistence type="predicted"/>
<evidence type="ECO:0000313" key="2">
    <source>
        <dbReference type="EMBL" id="NEU04916.1"/>
    </source>
</evidence>
<reference evidence="2 3" key="1">
    <citation type="submission" date="2020-02" db="EMBL/GenBank/DDBJ databases">
        <title>Genome assembly of a novel Clostridium senegalense strain.</title>
        <authorList>
            <person name="Gupta T.B."/>
            <person name="Jauregui R."/>
            <person name="Maclean P."/>
            <person name="Nawarathana A."/>
            <person name="Brightwell G."/>
        </authorList>
    </citation>
    <scope>NUCLEOTIDE SEQUENCE [LARGE SCALE GENOMIC DNA]</scope>
    <source>
        <strain evidence="2 3">AGRFS4</strain>
    </source>
</reference>
<evidence type="ECO:0000256" key="1">
    <source>
        <dbReference type="SAM" id="SignalP"/>
    </source>
</evidence>
<gene>
    <name evidence="2" type="ORF">G3M99_08625</name>
</gene>
<evidence type="ECO:0000313" key="3">
    <source>
        <dbReference type="Proteomes" id="UP000481872"/>
    </source>
</evidence>
<dbReference type="EMBL" id="JAAGPU010000013">
    <property type="protein sequence ID" value="NEU04916.1"/>
    <property type="molecule type" value="Genomic_DNA"/>
</dbReference>
<dbReference type="AlphaFoldDB" id="A0A6M0H2F1"/>
<feature type="chain" id="PRO_5038864390" description="DUF3221 domain-containing protein" evidence="1">
    <location>
        <begin position="24"/>
        <end position="139"/>
    </location>
</feature>
<name>A0A6M0H2F1_9CLOT</name>
<feature type="signal peptide" evidence="1">
    <location>
        <begin position="1"/>
        <end position="23"/>
    </location>
</feature>
<comment type="caution">
    <text evidence="2">The sequence shown here is derived from an EMBL/GenBank/DDBJ whole genome shotgun (WGS) entry which is preliminary data.</text>
</comment>
<dbReference type="Proteomes" id="UP000481872">
    <property type="component" value="Unassembled WGS sequence"/>
</dbReference>
<keyword evidence="1" id="KW-0732">Signal</keyword>
<protein>
    <recommendedName>
        <fullName evidence="4">DUF3221 domain-containing protein</fullName>
    </recommendedName>
</protein>
<accession>A0A6M0H2F1</accession>
<dbReference type="RefSeq" id="WP_199869862.1">
    <property type="nucleotide sequence ID" value="NZ_JAAGPU010000013.1"/>
</dbReference>
<organism evidence="2 3">
    <name type="scientific">Clostridium senegalense</name>
    <dbReference type="NCBI Taxonomy" id="1465809"/>
    <lineage>
        <taxon>Bacteria</taxon>
        <taxon>Bacillati</taxon>
        <taxon>Bacillota</taxon>
        <taxon>Clostridia</taxon>
        <taxon>Eubacteriales</taxon>
        <taxon>Clostridiaceae</taxon>
        <taxon>Clostridium</taxon>
    </lineage>
</organism>